<feature type="transmembrane region" description="Helical" evidence="1">
    <location>
        <begin position="101"/>
        <end position="119"/>
    </location>
</feature>
<keyword evidence="1" id="KW-0472">Membrane</keyword>
<keyword evidence="3" id="KW-1185">Reference proteome</keyword>
<gene>
    <name evidence="2" type="ORF">LMG32289_01156</name>
</gene>
<evidence type="ECO:0000313" key="3">
    <source>
        <dbReference type="Proteomes" id="UP000706525"/>
    </source>
</evidence>
<accession>A0ABN7Y058</accession>
<keyword evidence="1" id="KW-0812">Transmembrane</keyword>
<organism evidence="2 3">
    <name type="scientific">Cupriavidus pampae</name>
    <dbReference type="NCBI Taxonomy" id="659251"/>
    <lineage>
        <taxon>Bacteria</taxon>
        <taxon>Pseudomonadati</taxon>
        <taxon>Pseudomonadota</taxon>
        <taxon>Betaproteobacteria</taxon>
        <taxon>Burkholderiales</taxon>
        <taxon>Burkholderiaceae</taxon>
        <taxon>Cupriavidus</taxon>
    </lineage>
</organism>
<feature type="transmembrane region" description="Helical" evidence="1">
    <location>
        <begin position="125"/>
        <end position="147"/>
    </location>
</feature>
<name>A0ABN7Y058_9BURK</name>
<keyword evidence="1" id="KW-1133">Transmembrane helix</keyword>
<protein>
    <submittedName>
        <fullName evidence="2">Uncharacterized protein</fullName>
    </submittedName>
</protein>
<evidence type="ECO:0000256" key="1">
    <source>
        <dbReference type="SAM" id="Phobius"/>
    </source>
</evidence>
<dbReference type="Proteomes" id="UP000706525">
    <property type="component" value="Unassembled WGS sequence"/>
</dbReference>
<proteinExistence type="predicted"/>
<feature type="transmembrane region" description="Helical" evidence="1">
    <location>
        <begin position="6"/>
        <end position="24"/>
    </location>
</feature>
<sequence length="244" mass="27515">MLADYNRLLAIAIWVFFFSGMLLMKRPGHGVAYFAPWQTRLRFPSWRATFGSRLALILHPIRSFWPIAEVQIFAKSRAGALDELQESAMQLSRSLRFARPLLMGVSIIVVLVIPIWIILRGADLIFLVLGLLAYALYTFSLAALVMAGEEADRRRAGEQWKTLLEPLLCLPYVPHLCRKLSAGYGLSVPLIDVLQSDIPLHLDDLNDLRQRLNEHIEVAEDANDIAFLTALGSHIERRLAACPK</sequence>
<reference evidence="2 3" key="1">
    <citation type="submission" date="2021-08" db="EMBL/GenBank/DDBJ databases">
        <authorList>
            <person name="Peeters C."/>
        </authorList>
    </citation>
    <scope>NUCLEOTIDE SEQUENCE [LARGE SCALE GENOMIC DNA]</scope>
    <source>
        <strain evidence="2 3">LMG 32289</strain>
    </source>
</reference>
<dbReference type="RefSeq" id="WP_223983115.1">
    <property type="nucleotide sequence ID" value="NZ_CAJZAG010000002.1"/>
</dbReference>
<dbReference type="EMBL" id="CAJZAG010000002">
    <property type="protein sequence ID" value="CAG9166733.1"/>
    <property type="molecule type" value="Genomic_DNA"/>
</dbReference>
<comment type="caution">
    <text evidence="2">The sequence shown here is derived from an EMBL/GenBank/DDBJ whole genome shotgun (WGS) entry which is preliminary data.</text>
</comment>
<evidence type="ECO:0000313" key="2">
    <source>
        <dbReference type="EMBL" id="CAG9166733.1"/>
    </source>
</evidence>